<name>A0ABD2RQM1_9SOLN</name>
<evidence type="ECO:0000256" key="2">
    <source>
        <dbReference type="ARBA" id="ARBA00022737"/>
    </source>
</evidence>
<protein>
    <recommendedName>
        <fullName evidence="5">PROP1-like PPR domain-containing protein</fullName>
    </recommendedName>
</protein>
<dbReference type="PROSITE" id="PS51375">
    <property type="entry name" value="PPR"/>
    <property type="match status" value="2"/>
</dbReference>
<feature type="repeat" description="PPR" evidence="3">
    <location>
        <begin position="398"/>
        <end position="432"/>
    </location>
</feature>
<feature type="compositionally biased region" description="Low complexity" evidence="4">
    <location>
        <begin position="70"/>
        <end position="85"/>
    </location>
</feature>
<dbReference type="Gene3D" id="1.25.40.10">
    <property type="entry name" value="Tetratricopeptide repeat domain"/>
    <property type="match status" value="2"/>
</dbReference>
<dbReference type="AlphaFoldDB" id="A0ABD2RQM1"/>
<dbReference type="Pfam" id="PF01535">
    <property type="entry name" value="PPR"/>
    <property type="match status" value="2"/>
</dbReference>
<comment type="caution">
    <text evidence="6">The sequence shown here is derived from an EMBL/GenBank/DDBJ whole genome shotgun (WGS) entry which is preliminary data.</text>
</comment>
<reference evidence="6 7" key="1">
    <citation type="submission" date="2024-05" db="EMBL/GenBank/DDBJ databases">
        <title>De novo assembly of an allotetraploid wild potato.</title>
        <authorList>
            <person name="Hosaka A.J."/>
        </authorList>
    </citation>
    <scope>NUCLEOTIDE SEQUENCE [LARGE SCALE GENOMIC DNA]</scope>
    <source>
        <tissue evidence="6">Young leaves</tissue>
    </source>
</reference>
<sequence length="560" mass="64653">SFPILFRCLCSARAIWFNLLHFHFCFFRQYKVSVIKMLLRLIRRSYVAVRPLSTEASTTVKSTRSGGGSSITISLEGGTSSATSTRGRDTLGRRLLSLIYAKRSAVIAIRKWKEEGHLVRKYELNRIVRELRRHKRFKHALEVCEWMRVQDDIELLSGDYAVHLDLIAKVRGMNSAEKFFEDLPNKLKVQTTCTALLHTYVQHKDTAKAESLMEKMSECGFLKYPLPYNHMLTLYISQGQLEKVPGLIQELKKNTSPDIVTYNLELAVFASQNNVEAAEKAFLELKKAKLDPDWITFSTLTNIYIKSSLQDKAKSTLREMEKRISRKGRTAYASLISLHTNLQGKDEVFRIWKEMKSLFRKVNDTEYSCIISSLLKLDEFGEAMKLYTEWEAGSVTKDTRIANLILVAYINRSEMENAIYFHNRMAEKGITPSCTTWKLLTRGYLKQKEMDKVLDFFKRTVTSVSKWDPDAKMVQEMFHVVEEQGDIQMAEQLLVTLRHAKYVNTEIYNALLRTYVNAGKMPMIVTERMKKDNVEMDEETRKLIRITSKMTVTEVPNGVA</sequence>
<dbReference type="Pfam" id="PF17177">
    <property type="entry name" value="PPR_long"/>
    <property type="match status" value="1"/>
</dbReference>
<feature type="repeat" description="PPR" evidence="3">
    <location>
        <begin position="258"/>
        <end position="292"/>
    </location>
</feature>
<evidence type="ECO:0000259" key="5">
    <source>
        <dbReference type="Pfam" id="PF17177"/>
    </source>
</evidence>
<dbReference type="Pfam" id="PF13041">
    <property type="entry name" value="PPR_2"/>
    <property type="match status" value="1"/>
</dbReference>
<dbReference type="GO" id="GO:0003729">
    <property type="term" value="F:mRNA binding"/>
    <property type="evidence" value="ECO:0007669"/>
    <property type="project" value="UniProtKB-ARBA"/>
</dbReference>
<keyword evidence="7" id="KW-1185">Reference proteome</keyword>
<dbReference type="InterPro" id="IPR011990">
    <property type="entry name" value="TPR-like_helical_dom_sf"/>
</dbReference>
<dbReference type="NCBIfam" id="TIGR00756">
    <property type="entry name" value="PPR"/>
    <property type="match status" value="1"/>
</dbReference>
<comment type="similarity">
    <text evidence="1">Belongs to the PPR family. P subfamily.</text>
</comment>
<feature type="domain" description="PROP1-like PPR" evidence="5">
    <location>
        <begin position="343"/>
        <end position="472"/>
    </location>
</feature>
<organism evidence="6 7">
    <name type="scientific">Solanum stoloniferum</name>
    <dbReference type="NCBI Taxonomy" id="62892"/>
    <lineage>
        <taxon>Eukaryota</taxon>
        <taxon>Viridiplantae</taxon>
        <taxon>Streptophyta</taxon>
        <taxon>Embryophyta</taxon>
        <taxon>Tracheophyta</taxon>
        <taxon>Spermatophyta</taxon>
        <taxon>Magnoliopsida</taxon>
        <taxon>eudicotyledons</taxon>
        <taxon>Gunneridae</taxon>
        <taxon>Pentapetalae</taxon>
        <taxon>asterids</taxon>
        <taxon>lamiids</taxon>
        <taxon>Solanales</taxon>
        <taxon>Solanaceae</taxon>
        <taxon>Solanoideae</taxon>
        <taxon>Solaneae</taxon>
        <taxon>Solanum</taxon>
    </lineage>
</organism>
<accession>A0ABD2RQM1</accession>
<dbReference type="Proteomes" id="UP001627284">
    <property type="component" value="Unassembled WGS sequence"/>
</dbReference>
<evidence type="ECO:0000313" key="6">
    <source>
        <dbReference type="EMBL" id="KAL3334173.1"/>
    </source>
</evidence>
<dbReference type="EMBL" id="JBJKTR010000018">
    <property type="protein sequence ID" value="KAL3334173.1"/>
    <property type="molecule type" value="Genomic_DNA"/>
</dbReference>
<evidence type="ECO:0000256" key="3">
    <source>
        <dbReference type="PROSITE-ProRule" id="PRU00708"/>
    </source>
</evidence>
<dbReference type="InterPro" id="IPR033443">
    <property type="entry name" value="PROP1-like_PPR_dom"/>
</dbReference>
<feature type="non-terminal residue" evidence="6">
    <location>
        <position position="1"/>
    </location>
</feature>
<dbReference type="PANTHER" id="PTHR45717">
    <property type="entry name" value="OS12G0527900 PROTEIN"/>
    <property type="match status" value="1"/>
</dbReference>
<feature type="region of interest" description="Disordered" evidence="4">
    <location>
        <begin position="59"/>
        <end position="86"/>
    </location>
</feature>
<evidence type="ECO:0000256" key="1">
    <source>
        <dbReference type="ARBA" id="ARBA00007626"/>
    </source>
</evidence>
<gene>
    <name evidence="6" type="ORF">AABB24_030767</name>
</gene>
<keyword evidence="2" id="KW-0677">Repeat</keyword>
<dbReference type="PANTHER" id="PTHR45717:SF45">
    <property type="entry name" value="OS12G0527900 PROTEIN"/>
    <property type="match status" value="1"/>
</dbReference>
<proteinExistence type="inferred from homology"/>
<evidence type="ECO:0000313" key="7">
    <source>
        <dbReference type="Proteomes" id="UP001627284"/>
    </source>
</evidence>
<evidence type="ECO:0000256" key="4">
    <source>
        <dbReference type="SAM" id="MobiDB-lite"/>
    </source>
</evidence>
<dbReference type="InterPro" id="IPR002885">
    <property type="entry name" value="PPR_rpt"/>
</dbReference>
<dbReference type="FunFam" id="1.25.40.10:FF:000253">
    <property type="entry name" value="Pentatricopeptide repeat-containing protein"/>
    <property type="match status" value="1"/>
</dbReference>